<dbReference type="AlphaFoldDB" id="A0AAV7TRL9"/>
<accession>A0AAV7TRL9</accession>
<evidence type="ECO:0000313" key="2">
    <source>
        <dbReference type="EMBL" id="KAJ1178871.1"/>
    </source>
</evidence>
<feature type="region of interest" description="Disordered" evidence="1">
    <location>
        <begin position="45"/>
        <end position="114"/>
    </location>
</feature>
<reference evidence="2" key="1">
    <citation type="journal article" date="2022" name="bioRxiv">
        <title>Sequencing and chromosome-scale assembly of the giantPleurodeles waltlgenome.</title>
        <authorList>
            <person name="Brown T."/>
            <person name="Elewa A."/>
            <person name="Iarovenko S."/>
            <person name="Subramanian E."/>
            <person name="Araus A.J."/>
            <person name="Petzold A."/>
            <person name="Susuki M."/>
            <person name="Suzuki K.-i.T."/>
            <person name="Hayashi T."/>
            <person name="Toyoda A."/>
            <person name="Oliveira C."/>
            <person name="Osipova E."/>
            <person name="Leigh N.D."/>
            <person name="Simon A."/>
            <person name="Yun M.H."/>
        </authorList>
    </citation>
    <scope>NUCLEOTIDE SEQUENCE</scope>
    <source>
        <strain evidence="2">20211129_DDA</strain>
        <tissue evidence="2">Liver</tissue>
    </source>
</reference>
<protein>
    <submittedName>
        <fullName evidence="2">Uncharacterized protein</fullName>
    </submittedName>
</protein>
<proteinExistence type="predicted"/>
<dbReference type="EMBL" id="JANPWB010000006">
    <property type="protein sequence ID" value="KAJ1178871.1"/>
    <property type="molecule type" value="Genomic_DNA"/>
</dbReference>
<keyword evidence="3" id="KW-1185">Reference proteome</keyword>
<name>A0AAV7TRL9_PLEWA</name>
<dbReference type="Proteomes" id="UP001066276">
    <property type="component" value="Chromosome 3_2"/>
</dbReference>
<comment type="caution">
    <text evidence="2">The sequence shown here is derived from an EMBL/GenBank/DDBJ whole genome shotgun (WGS) entry which is preliminary data.</text>
</comment>
<evidence type="ECO:0000313" key="3">
    <source>
        <dbReference type="Proteomes" id="UP001066276"/>
    </source>
</evidence>
<gene>
    <name evidence="2" type="ORF">NDU88_004113</name>
</gene>
<sequence length="114" mass="12847">MSALRPGGAWRHQLSAGRAGHPYVLGTWSEGLHPALRLVPAARAAKQRICPPPPQWRRGRRGSARDPRGLFWPRGNMETAETQQQRLYRRSLLRIPAQEGPRERDGGAHRGMSR</sequence>
<organism evidence="2 3">
    <name type="scientific">Pleurodeles waltl</name>
    <name type="common">Iberian ribbed newt</name>
    <dbReference type="NCBI Taxonomy" id="8319"/>
    <lineage>
        <taxon>Eukaryota</taxon>
        <taxon>Metazoa</taxon>
        <taxon>Chordata</taxon>
        <taxon>Craniata</taxon>
        <taxon>Vertebrata</taxon>
        <taxon>Euteleostomi</taxon>
        <taxon>Amphibia</taxon>
        <taxon>Batrachia</taxon>
        <taxon>Caudata</taxon>
        <taxon>Salamandroidea</taxon>
        <taxon>Salamandridae</taxon>
        <taxon>Pleurodelinae</taxon>
        <taxon>Pleurodeles</taxon>
    </lineage>
</organism>
<evidence type="ECO:0000256" key="1">
    <source>
        <dbReference type="SAM" id="MobiDB-lite"/>
    </source>
</evidence>